<organism evidence="2 3">
    <name type="scientific">Nonomuraea purpurea</name>
    <dbReference type="NCBI Taxonomy" id="1849276"/>
    <lineage>
        <taxon>Bacteria</taxon>
        <taxon>Bacillati</taxon>
        <taxon>Actinomycetota</taxon>
        <taxon>Actinomycetes</taxon>
        <taxon>Streptosporangiales</taxon>
        <taxon>Streptosporangiaceae</taxon>
        <taxon>Nonomuraea</taxon>
    </lineage>
</organism>
<sequence length="830" mass="90168">MRRRLQRFSILALTAALAAGTTAVPAHAQQTGTTAVPAHAQQTGTTAVPAFARQAVTDKGPVGWDVYRRLDRLPELTTGVQTKQFSSFDRTADNNDGFEGTYSCLRTLGTSCVIAEHTGAGEVQSIWFTRDGGDVTRTGKITIELDGRKVVERSLQDLVNGKLGAPFAYPLVGNADQSSGGVYVAVPMPYRQSMRITTEHNPLFHHVTYRTFADAEGVRTFDPADKAQDVIDRFKAGGDPKPALPGARTQDAAVRLAPGQSVRLARTNGSGLLSAIRLRLPQAEQVLPDTEADEGRAFGRGGSSEFTVKIDPANDGVRLTRRIDPALGRQVAKVLVDGQEAAQWAPSKLGASGMWAEEVVDLPAAATKGKSQITVKNVFVSSDLDYNEFTYWVDSAGRRTDTVDVGDAANEAAHQYKIVAQTWQGERTFAFPMDEARLAKVRQAQEVLQGLRLRIVFDGTRTVDSPVGEFFGTGHAMMPVKSMMYEVDAATSAMAAWWPMPYRTGATVELFNDSDRTVEGQASVTSTNRPMAGNIGYFRTQSRAGATTPGKSWPFLRATGQGKFVGVTHTMRGPTNRNYLEGDERVYVDGSRTPQIHGTGTEDFYQAGWYFNRETFNTPFHGNPAHLAPATGCPADNDCTGAYRLMIGDAVPFGSAITFDIEHGWTNDVEGVYSSTAYWYGSGKNATTRTDSLTVGDPASERAHGYTGQGEPVTLESAFEGDFRNTDKLKAAHRVTEAPIGFTLKIDKNNRGVELRRTGDQSTAGQHAEVTVNGRRLPDWVQPLGNQSRKWLEDVYQIPAAATRGAGEITVRLTPKTPWSAASYTAWSLR</sequence>
<dbReference type="Proteomes" id="UP001595851">
    <property type="component" value="Unassembled WGS sequence"/>
</dbReference>
<keyword evidence="3" id="KW-1185">Reference proteome</keyword>
<dbReference type="RefSeq" id="WP_379533971.1">
    <property type="nucleotide sequence ID" value="NZ_JBHSBI010000032.1"/>
</dbReference>
<feature type="chain" id="PRO_5045062218" evidence="1">
    <location>
        <begin position="29"/>
        <end position="830"/>
    </location>
</feature>
<name>A0ABV8GN87_9ACTN</name>
<proteinExistence type="predicted"/>
<protein>
    <submittedName>
        <fullName evidence="2">Glycoside hydrolase family 172 protein</fullName>
    </submittedName>
</protein>
<dbReference type="Gene3D" id="2.60.120.1390">
    <property type="match status" value="3"/>
</dbReference>
<keyword evidence="2" id="KW-0378">Hydrolase</keyword>
<dbReference type="GO" id="GO:0016787">
    <property type="term" value="F:hydrolase activity"/>
    <property type="evidence" value="ECO:0007669"/>
    <property type="project" value="UniProtKB-KW"/>
</dbReference>
<dbReference type="InterPro" id="IPR021345">
    <property type="entry name" value="DUF2961"/>
</dbReference>
<feature type="signal peptide" evidence="1">
    <location>
        <begin position="1"/>
        <end position="28"/>
    </location>
</feature>
<evidence type="ECO:0000313" key="2">
    <source>
        <dbReference type="EMBL" id="MFC4014122.1"/>
    </source>
</evidence>
<comment type="caution">
    <text evidence="2">The sequence shown here is derived from an EMBL/GenBank/DDBJ whole genome shotgun (WGS) entry which is preliminary data.</text>
</comment>
<accession>A0ABV8GN87</accession>
<evidence type="ECO:0000256" key="1">
    <source>
        <dbReference type="SAM" id="SignalP"/>
    </source>
</evidence>
<dbReference type="EMBL" id="JBHSBI010000032">
    <property type="protein sequence ID" value="MFC4014122.1"/>
    <property type="molecule type" value="Genomic_DNA"/>
</dbReference>
<evidence type="ECO:0000313" key="3">
    <source>
        <dbReference type="Proteomes" id="UP001595851"/>
    </source>
</evidence>
<gene>
    <name evidence="2" type="ORF">ACFOY2_43330</name>
</gene>
<keyword evidence="1" id="KW-0732">Signal</keyword>
<dbReference type="Pfam" id="PF11175">
    <property type="entry name" value="DUF2961"/>
    <property type="match status" value="1"/>
</dbReference>
<reference evidence="3" key="1">
    <citation type="journal article" date="2019" name="Int. J. Syst. Evol. Microbiol.">
        <title>The Global Catalogue of Microorganisms (GCM) 10K type strain sequencing project: providing services to taxonomists for standard genome sequencing and annotation.</title>
        <authorList>
            <consortium name="The Broad Institute Genomics Platform"/>
            <consortium name="The Broad Institute Genome Sequencing Center for Infectious Disease"/>
            <person name="Wu L."/>
            <person name="Ma J."/>
        </authorList>
    </citation>
    <scope>NUCLEOTIDE SEQUENCE [LARGE SCALE GENOMIC DNA]</scope>
    <source>
        <strain evidence="3">TBRC 1276</strain>
    </source>
</reference>